<dbReference type="AlphaFoldDB" id="D6PK65"/>
<proteinExistence type="predicted"/>
<evidence type="ECO:0000256" key="1">
    <source>
        <dbReference type="SAM" id="MobiDB-lite"/>
    </source>
</evidence>
<name>D6PK65_9ZZZZ</name>
<organism evidence="2">
    <name type="scientific">uncultured organism MedDCM-OCT-S04-C6</name>
    <dbReference type="NCBI Taxonomy" id="743618"/>
    <lineage>
        <taxon>unclassified sequences</taxon>
        <taxon>environmental samples</taxon>
    </lineage>
</organism>
<evidence type="ECO:0000313" key="2">
    <source>
        <dbReference type="EMBL" id="ADD96116.1"/>
    </source>
</evidence>
<feature type="compositionally biased region" description="Polar residues" evidence="1">
    <location>
        <begin position="33"/>
        <end position="43"/>
    </location>
</feature>
<dbReference type="EMBL" id="GU943119">
    <property type="protein sequence ID" value="ADD96116.1"/>
    <property type="molecule type" value="Genomic_DNA"/>
</dbReference>
<reference evidence="2" key="1">
    <citation type="journal article" date="2010" name="ISME J.">
        <title>Metagenome of the Mediterranean deep chlorophyll maximum studied by direct and fosmid library 454 pyrosequencing.</title>
        <authorList>
            <person name="Ghai R."/>
            <person name="Martin-Cuadrado A.B."/>
            <person name="Molto A.G."/>
            <person name="Heredia I.G."/>
            <person name="Cabrera R."/>
            <person name="Martin J."/>
            <person name="Verdu M."/>
            <person name="Deschamps P."/>
            <person name="Moreira D."/>
            <person name="Lopez-Garcia P."/>
            <person name="Mira A."/>
            <person name="Rodriguez-Valera F."/>
        </authorList>
    </citation>
    <scope>NUCLEOTIDE SEQUENCE</scope>
</reference>
<feature type="region of interest" description="Disordered" evidence="1">
    <location>
        <begin position="1"/>
        <end position="49"/>
    </location>
</feature>
<accession>D6PK65</accession>
<sequence length="103" mass="12044">MSDYSEQLRDRLAKDHYEGYESSHGEAARRQKQIASQNQNRKSINGIGKPVMEVDSKVYHEWTRREGKEIWKDPNFRRYISERNPELKVKSQGTGKIQVGYGS</sequence>
<protein>
    <submittedName>
        <fullName evidence="2">Uncharacterized protein</fullName>
    </submittedName>
</protein>
<feature type="compositionally biased region" description="Basic and acidic residues" evidence="1">
    <location>
        <begin position="1"/>
        <end position="29"/>
    </location>
</feature>